<dbReference type="InterPro" id="IPR042099">
    <property type="entry name" value="ANL_N_sf"/>
</dbReference>
<keyword evidence="5" id="KW-1185">Reference proteome</keyword>
<keyword evidence="1" id="KW-0547">Nucleotide-binding</keyword>
<proteinExistence type="predicted"/>
<dbReference type="PANTHER" id="PTHR43272">
    <property type="entry name" value="LONG-CHAIN-FATTY-ACID--COA LIGASE"/>
    <property type="match status" value="1"/>
</dbReference>
<evidence type="ECO:0000313" key="4">
    <source>
        <dbReference type="EMBL" id="KAK1929378.1"/>
    </source>
</evidence>
<evidence type="ECO:0000256" key="2">
    <source>
        <dbReference type="ARBA" id="ARBA00022840"/>
    </source>
</evidence>
<organism evidence="4 5">
    <name type="scientific">Phytophthora citrophthora</name>
    <dbReference type="NCBI Taxonomy" id="4793"/>
    <lineage>
        <taxon>Eukaryota</taxon>
        <taxon>Sar</taxon>
        <taxon>Stramenopiles</taxon>
        <taxon>Oomycota</taxon>
        <taxon>Peronosporomycetes</taxon>
        <taxon>Peronosporales</taxon>
        <taxon>Peronosporaceae</taxon>
        <taxon>Phytophthora</taxon>
    </lineage>
</organism>
<dbReference type="Proteomes" id="UP001259832">
    <property type="component" value="Unassembled WGS sequence"/>
</dbReference>
<keyword evidence="2" id="KW-0067">ATP-binding</keyword>
<name>A0AAD9LAI8_9STRA</name>
<dbReference type="GO" id="GO:0005524">
    <property type="term" value="F:ATP binding"/>
    <property type="evidence" value="ECO:0007669"/>
    <property type="project" value="UniProtKB-KW"/>
</dbReference>
<gene>
    <name evidence="4" type="ORF">P3T76_015130</name>
</gene>
<dbReference type="EMBL" id="JASMQC010000049">
    <property type="protein sequence ID" value="KAK1929378.1"/>
    <property type="molecule type" value="Genomic_DNA"/>
</dbReference>
<accession>A0AAD9LAI8</accession>
<feature type="domain" description="AMP-dependent synthetase/ligase" evidence="3">
    <location>
        <begin position="8"/>
        <end position="65"/>
    </location>
</feature>
<evidence type="ECO:0000313" key="5">
    <source>
        <dbReference type="Proteomes" id="UP001259832"/>
    </source>
</evidence>
<dbReference type="AlphaFoldDB" id="A0AAD9LAI8"/>
<dbReference type="GO" id="GO:0005783">
    <property type="term" value="C:endoplasmic reticulum"/>
    <property type="evidence" value="ECO:0007669"/>
    <property type="project" value="TreeGrafter"/>
</dbReference>
<dbReference type="InterPro" id="IPR000873">
    <property type="entry name" value="AMP-dep_synth/lig_dom"/>
</dbReference>
<protein>
    <submittedName>
        <fullName evidence="4">Long-chain-fatty-acid--CoA ligase 1</fullName>
    </submittedName>
</protein>
<evidence type="ECO:0000259" key="3">
    <source>
        <dbReference type="Pfam" id="PF00501"/>
    </source>
</evidence>
<evidence type="ECO:0000256" key="1">
    <source>
        <dbReference type="ARBA" id="ARBA00022741"/>
    </source>
</evidence>
<dbReference type="Gene3D" id="3.40.50.12780">
    <property type="entry name" value="N-terminal domain of ligase-like"/>
    <property type="match status" value="1"/>
</dbReference>
<reference evidence="4" key="1">
    <citation type="submission" date="2023-08" db="EMBL/GenBank/DDBJ databases">
        <title>Reference Genome Resource for the Citrus Pathogen Phytophthora citrophthora.</title>
        <authorList>
            <person name="Moller H."/>
            <person name="Coetzee B."/>
            <person name="Rose L.J."/>
            <person name="Van Niekerk J.M."/>
        </authorList>
    </citation>
    <scope>NUCLEOTIDE SEQUENCE</scope>
    <source>
        <strain evidence="4">STE-U-9442</strain>
    </source>
</reference>
<sequence length="71" mass="7835">MEIGRVNPVEADPPLRDDLCITCYTSGTMGDPKGVMLMHANMIASVLCSIEITPLYESDVHLSFFSIDYLP</sequence>
<dbReference type="GO" id="GO:0016020">
    <property type="term" value="C:membrane"/>
    <property type="evidence" value="ECO:0007669"/>
    <property type="project" value="TreeGrafter"/>
</dbReference>
<keyword evidence="4" id="KW-0436">Ligase</keyword>
<comment type="caution">
    <text evidence="4">The sequence shown here is derived from an EMBL/GenBank/DDBJ whole genome shotgun (WGS) entry which is preliminary data.</text>
</comment>
<dbReference type="SUPFAM" id="SSF56801">
    <property type="entry name" value="Acetyl-CoA synthetase-like"/>
    <property type="match status" value="1"/>
</dbReference>
<dbReference type="PANTHER" id="PTHR43272:SF33">
    <property type="entry name" value="AMP-BINDING DOMAIN-CONTAINING PROTEIN-RELATED"/>
    <property type="match status" value="1"/>
</dbReference>
<dbReference type="GO" id="GO:0004467">
    <property type="term" value="F:long-chain fatty acid-CoA ligase activity"/>
    <property type="evidence" value="ECO:0007669"/>
    <property type="project" value="TreeGrafter"/>
</dbReference>
<dbReference type="Pfam" id="PF00501">
    <property type="entry name" value="AMP-binding"/>
    <property type="match status" value="1"/>
</dbReference>